<dbReference type="InterPro" id="IPR015422">
    <property type="entry name" value="PyrdxlP-dep_Trfase_small"/>
</dbReference>
<keyword evidence="2" id="KW-1185">Reference proteome</keyword>
<evidence type="ECO:0000313" key="1">
    <source>
        <dbReference type="EMBL" id="NJX17194.1"/>
    </source>
</evidence>
<organism evidence="1 2">
    <name type="scientific">Tamlana crocina</name>
    <dbReference type="NCBI Taxonomy" id="393006"/>
    <lineage>
        <taxon>Bacteria</taxon>
        <taxon>Pseudomonadati</taxon>
        <taxon>Bacteroidota</taxon>
        <taxon>Flavobacteriia</taxon>
        <taxon>Flavobacteriales</taxon>
        <taxon>Flavobacteriaceae</taxon>
        <taxon>Tamlana</taxon>
    </lineage>
</organism>
<dbReference type="EMBL" id="JAAVJS010000358">
    <property type="protein sequence ID" value="NJX17194.1"/>
    <property type="molecule type" value="Genomic_DNA"/>
</dbReference>
<protein>
    <submittedName>
        <fullName evidence="1">Uncharacterized protein</fullName>
    </submittedName>
</protein>
<evidence type="ECO:0000313" key="2">
    <source>
        <dbReference type="Proteomes" id="UP000760545"/>
    </source>
</evidence>
<sequence>QDAYSQYKNYDLKITEKIHHEVLSLPISPVMSANDEVEVAKVINAFALDDVNNNE</sequence>
<dbReference type="Proteomes" id="UP000760545">
    <property type="component" value="Unassembled WGS sequence"/>
</dbReference>
<comment type="caution">
    <text evidence="1">The sequence shown here is derived from an EMBL/GenBank/DDBJ whole genome shotgun (WGS) entry which is preliminary data.</text>
</comment>
<dbReference type="Gene3D" id="3.90.1150.10">
    <property type="entry name" value="Aspartate Aminotransferase, domain 1"/>
    <property type="match status" value="1"/>
</dbReference>
<reference evidence="1 2" key="1">
    <citation type="submission" date="2020-03" db="EMBL/GenBank/DDBJ databases">
        <title>Tamlana sp. nov, isolated from XXX.</title>
        <authorList>
            <person name="Cao W.R."/>
        </authorList>
    </citation>
    <scope>NUCLEOTIDE SEQUENCE [LARGE SCALE GENOMIC DNA]</scope>
    <source>
        <strain evidence="1 2">HST1-43</strain>
    </source>
</reference>
<proteinExistence type="predicted"/>
<feature type="non-terminal residue" evidence="1">
    <location>
        <position position="1"/>
    </location>
</feature>
<name>A0ABX1DHG2_9FLAO</name>
<accession>A0ABX1DHG2</accession>
<gene>
    <name evidence="1" type="ORF">HC176_17110</name>
</gene>